<dbReference type="EMBL" id="CP022163">
    <property type="protein sequence ID" value="ATB30222.1"/>
    <property type="molecule type" value="Genomic_DNA"/>
</dbReference>
<keyword evidence="3" id="KW-0732">Signal</keyword>
<proteinExistence type="predicted"/>
<evidence type="ECO:0000256" key="2">
    <source>
        <dbReference type="SAM" id="MobiDB-lite"/>
    </source>
</evidence>
<evidence type="ECO:0000256" key="1">
    <source>
        <dbReference type="SAM" id="Coils"/>
    </source>
</evidence>
<gene>
    <name evidence="4" type="ORF">MEBOL_003682</name>
</gene>
<evidence type="ECO:0008006" key="6">
    <source>
        <dbReference type="Google" id="ProtNLM"/>
    </source>
</evidence>
<organism evidence="4 5">
    <name type="scientific">Melittangium boletus DSM 14713</name>
    <dbReference type="NCBI Taxonomy" id="1294270"/>
    <lineage>
        <taxon>Bacteria</taxon>
        <taxon>Pseudomonadati</taxon>
        <taxon>Myxococcota</taxon>
        <taxon>Myxococcia</taxon>
        <taxon>Myxococcales</taxon>
        <taxon>Cystobacterineae</taxon>
        <taxon>Archangiaceae</taxon>
        <taxon>Melittangium</taxon>
    </lineage>
</organism>
<dbReference type="Proteomes" id="UP000217289">
    <property type="component" value="Chromosome"/>
</dbReference>
<evidence type="ECO:0000313" key="5">
    <source>
        <dbReference type="Proteomes" id="UP000217289"/>
    </source>
</evidence>
<protein>
    <recommendedName>
        <fullName evidence="6">Tetratricopeptide repeat protein</fullName>
    </recommendedName>
</protein>
<accession>A0A250IGE0</accession>
<dbReference type="AlphaFoldDB" id="A0A250IGE0"/>
<keyword evidence="5" id="KW-1185">Reference proteome</keyword>
<evidence type="ECO:0000256" key="3">
    <source>
        <dbReference type="SAM" id="SignalP"/>
    </source>
</evidence>
<feature type="signal peptide" evidence="3">
    <location>
        <begin position="1"/>
        <end position="30"/>
    </location>
</feature>
<feature type="chain" id="PRO_5012445244" description="Tetratricopeptide repeat protein" evidence="3">
    <location>
        <begin position="31"/>
        <end position="341"/>
    </location>
</feature>
<sequence length="341" mass="37926">MSRPVRAMLRLRVLSVLVLLAWMPSFSAHAQEPAPVDFRSMVGMISRLYGLLEYEAAFSQIQAARQNPLGTHELVVLFLYEGIILFEMGRVEDSGDAFQMALLLRPDAKLPEQVAPKVEAHFETARRLAREPAQPDGARSASPGVECSVSPIQATGRNLRAQQLWRLESMERMLCRRGALRGPVASALSSLTIQMGQATEHAERVRISQVIDRIATQLSVFPTNATWTQAKDSAPEDMWEAVGEDPERPLPEAPAEPEVDESPSTDPSNLFGCRAAVADECERLMMRLLQLQNQMQGLDAERKARAAKELFRLGQRVREAVVPSELEQASLSADAWSQKWN</sequence>
<feature type="coiled-coil region" evidence="1">
    <location>
        <begin position="274"/>
        <end position="301"/>
    </location>
</feature>
<keyword evidence="1" id="KW-0175">Coiled coil</keyword>
<evidence type="ECO:0000313" key="4">
    <source>
        <dbReference type="EMBL" id="ATB30222.1"/>
    </source>
</evidence>
<dbReference type="KEGG" id="mbd:MEBOL_003682"/>
<feature type="region of interest" description="Disordered" evidence="2">
    <location>
        <begin position="230"/>
        <end position="269"/>
    </location>
</feature>
<reference evidence="4 5" key="1">
    <citation type="submission" date="2017-06" db="EMBL/GenBank/DDBJ databases">
        <authorList>
            <person name="Kim H.J."/>
            <person name="Triplett B.A."/>
        </authorList>
    </citation>
    <scope>NUCLEOTIDE SEQUENCE [LARGE SCALE GENOMIC DNA]</scope>
    <source>
        <strain evidence="4 5">DSM 14713</strain>
    </source>
</reference>
<name>A0A250IGE0_9BACT</name>
<feature type="compositionally biased region" description="Acidic residues" evidence="2">
    <location>
        <begin position="235"/>
        <end position="244"/>
    </location>
</feature>